<dbReference type="STRING" id="39946.B8BBI8"/>
<dbReference type="GO" id="GO:0003677">
    <property type="term" value="F:DNA binding"/>
    <property type="evidence" value="ECO:0007669"/>
    <property type="project" value="UniProtKB-KW"/>
</dbReference>
<proteinExistence type="inferred from homology"/>
<keyword evidence="5" id="KW-0539">Nucleus</keyword>
<keyword evidence="3" id="KW-0235">DNA replication</keyword>
<evidence type="ECO:0000313" key="9">
    <source>
        <dbReference type="Proteomes" id="UP000007015"/>
    </source>
</evidence>
<dbReference type="OMA" id="ILADIWL"/>
<dbReference type="InterPro" id="IPR016266">
    <property type="entry name" value="POLE2"/>
</dbReference>
<dbReference type="InterPro" id="IPR007185">
    <property type="entry name" value="DNA_pol_a/d/e_bsu"/>
</dbReference>
<dbReference type="GO" id="GO:0042276">
    <property type="term" value="P:error-prone translesion synthesis"/>
    <property type="evidence" value="ECO:0007669"/>
    <property type="project" value="TreeGrafter"/>
</dbReference>
<dbReference type="Pfam" id="PF04042">
    <property type="entry name" value="DNA_pol_E_B"/>
    <property type="match status" value="1"/>
</dbReference>
<dbReference type="HOGENOM" id="CLU_010628_0_0_1"/>
<dbReference type="AlphaFoldDB" id="B8BBI8"/>
<protein>
    <recommendedName>
        <fullName evidence="6">DNA polymerase II subunit 2</fullName>
    </recommendedName>
</protein>
<evidence type="ECO:0000256" key="4">
    <source>
        <dbReference type="ARBA" id="ARBA00023125"/>
    </source>
</evidence>
<dbReference type="EMBL" id="CM000133">
    <property type="protein sequence ID" value="EEC83700.1"/>
    <property type="molecule type" value="Genomic_DNA"/>
</dbReference>
<dbReference type="PANTHER" id="PTHR12708">
    <property type="entry name" value="DNA POLYMERASE EPSILON SUBUNIT B"/>
    <property type="match status" value="1"/>
</dbReference>
<dbReference type="GO" id="GO:0008622">
    <property type="term" value="C:epsilon DNA polymerase complex"/>
    <property type="evidence" value="ECO:0007669"/>
    <property type="project" value="InterPro"/>
</dbReference>
<evidence type="ECO:0000256" key="6">
    <source>
        <dbReference type="ARBA" id="ARBA00032930"/>
    </source>
</evidence>
<keyword evidence="9" id="KW-1185">Reference proteome</keyword>
<evidence type="ECO:0000256" key="5">
    <source>
        <dbReference type="ARBA" id="ARBA00023242"/>
    </source>
</evidence>
<evidence type="ECO:0000256" key="3">
    <source>
        <dbReference type="ARBA" id="ARBA00022705"/>
    </source>
</evidence>
<comment type="similarity">
    <text evidence="2">Belongs to the DNA polymerase epsilon subunit B family.</text>
</comment>
<keyword evidence="4" id="KW-0238">DNA-binding</keyword>
<evidence type="ECO:0000313" key="8">
    <source>
        <dbReference type="EMBL" id="EEC83700.1"/>
    </source>
</evidence>
<dbReference type="Gramene" id="BGIOSGA028811-TA">
    <property type="protein sequence ID" value="BGIOSGA028811-PA"/>
    <property type="gene ID" value="BGIOSGA028811"/>
</dbReference>
<organism evidence="8 9">
    <name type="scientific">Oryza sativa subsp. indica</name>
    <name type="common">Rice</name>
    <dbReference type="NCBI Taxonomy" id="39946"/>
    <lineage>
        <taxon>Eukaryota</taxon>
        <taxon>Viridiplantae</taxon>
        <taxon>Streptophyta</taxon>
        <taxon>Embryophyta</taxon>
        <taxon>Tracheophyta</taxon>
        <taxon>Spermatophyta</taxon>
        <taxon>Magnoliopsida</taxon>
        <taxon>Liliopsida</taxon>
        <taxon>Poales</taxon>
        <taxon>Poaceae</taxon>
        <taxon>BOP clade</taxon>
        <taxon>Oryzoideae</taxon>
        <taxon>Oryzeae</taxon>
        <taxon>Oryzinae</taxon>
        <taxon>Oryza</taxon>
        <taxon>Oryza sativa</taxon>
    </lineage>
</organism>
<accession>B8BBI8</accession>
<gene>
    <name evidence="8" type="ORF">OsI_29519</name>
</gene>
<evidence type="ECO:0000259" key="7">
    <source>
        <dbReference type="Pfam" id="PF04042"/>
    </source>
</evidence>
<evidence type="ECO:0000256" key="2">
    <source>
        <dbReference type="ARBA" id="ARBA00009560"/>
    </source>
</evidence>
<reference evidence="8 9" key="1">
    <citation type="journal article" date="2005" name="PLoS Biol.">
        <title>The genomes of Oryza sativa: a history of duplications.</title>
        <authorList>
            <person name="Yu J."/>
            <person name="Wang J."/>
            <person name="Lin W."/>
            <person name="Li S."/>
            <person name="Li H."/>
            <person name="Zhou J."/>
            <person name="Ni P."/>
            <person name="Dong W."/>
            <person name="Hu S."/>
            <person name="Zeng C."/>
            <person name="Zhang J."/>
            <person name="Zhang Y."/>
            <person name="Li R."/>
            <person name="Xu Z."/>
            <person name="Li S."/>
            <person name="Li X."/>
            <person name="Zheng H."/>
            <person name="Cong L."/>
            <person name="Lin L."/>
            <person name="Yin J."/>
            <person name="Geng J."/>
            <person name="Li G."/>
            <person name="Shi J."/>
            <person name="Liu J."/>
            <person name="Lv H."/>
            <person name="Li J."/>
            <person name="Wang J."/>
            <person name="Deng Y."/>
            <person name="Ran L."/>
            <person name="Shi X."/>
            <person name="Wang X."/>
            <person name="Wu Q."/>
            <person name="Li C."/>
            <person name="Ren X."/>
            <person name="Wang J."/>
            <person name="Wang X."/>
            <person name="Li D."/>
            <person name="Liu D."/>
            <person name="Zhang X."/>
            <person name="Ji Z."/>
            <person name="Zhao W."/>
            <person name="Sun Y."/>
            <person name="Zhang Z."/>
            <person name="Bao J."/>
            <person name="Han Y."/>
            <person name="Dong L."/>
            <person name="Ji J."/>
            <person name="Chen P."/>
            <person name="Wu S."/>
            <person name="Liu J."/>
            <person name="Xiao Y."/>
            <person name="Bu D."/>
            <person name="Tan J."/>
            <person name="Yang L."/>
            <person name="Ye C."/>
            <person name="Zhang J."/>
            <person name="Xu J."/>
            <person name="Zhou Y."/>
            <person name="Yu Y."/>
            <person name="Zhang B."/>
            <person name="Zhuang S."/>
            <person name="Wei H."/>
            <person name="Liu B."/>
            <person name="Lei M."/>
            <person name="Yu H."/>
            <person name="Li Y."/>
            <person name="Xu H."/>
            <person name="Wei S."/>
            <person name="He X."/>
            <person name="Fang L."/>
            <person name="Zhang Z."/>
            <person name="Zhang Y."/>
            <person name="Huang X."/>
            <person name="Su Z."/>
            <person name="Tong W."/>
            <person name="Li J."/>
            <person name="Tong Z."/>
            <person name="Li S."/>
            <person name="Ye J."/>
            <person name="Wang L."/>
            <person name="Fang L."/>
            <person name="Lei T."/>
            <person name="Chen C."/>
            <person name="Chen H."/>
            <person name="Xu Z."/>
            <person name="Li H."/>
            <person name="Huang H."/>
            <person name="Zhang F."/>
            <person name="Xu H."/>
            <person name="Li N."/>
            <person name="Zhao C."/>
            <person name="Li S."/>
            <person name="Dong L."/>
            <person name="Huang Y."/>
            <person name="Li L."/>
            <person name="Xi Y."/>
            <person name="Qi Q."/>
            <person name="Li W."/>
            <person name="Zhang B."/>
            <person name="Hu W."/>
            <person name="Zhang Y."/>
            <person name="Tian X."/>
            <person name="Jiao Y."/>
            <person name="Liang X."/>
            <person name="Jin J."/>
            <person name="Gao L."/>
            <person name="Zheng W."/>
            <person name="Hao B."/>
            <person name="Liu S."/>
            <person name="Wang W."/>
            <person name="Yuan L."/>
            <person name="Cao M."/>
            <person name="McDermott J."/>
            <person name="Samudrala R."/>
            <person name="Wang J."/>
            <person name="Wong G.K."/>
            <person name="Yang H."/>
        </authorList>
    </citation>
    <scope>NUCLEOTIDE SEQUENCE [LARGE SCALE GENOMIC DNA]</scope>
    <source>
        <strain evidence="9">cv. 93-11</strain>
    </source>
</reference>
<name>B8BBI8_ORYSI</name>
<evidence type="ECO:0000256" key="1">
    <source>
        <dbReference type="ARBA" id="ARBA00004123"/>
    </source>
</evidence>
<feature type="domain" description="DNA polymerase alpha/delta/epsilon subunit B" evidence="7">
    <location>
        <begin position="209"/>
        <end position="254"/>
    </location>
</feature>
<dbReference type="PANTHER" id="PTHR12708:SF0">
    <property type="entry name" value="DNA POLYMERASE EPSILON SUBUNIT 2"/>
    <property type="match status" value="1"/>
</dbReference>
<sequence length="293" mass="32479">MTEDDNCEITSIQSLIGCTGRRWIMGVISQLEERQFYLEDLTGAVPIDLSNANSITSFLSTEHKITSGFFVENTVILAEGELLSNGIFQVNTCGFPPLEDREASLSMLMGLDFFGGGVIAAEETVRLSTLEKKAMNDMFVILSDVWLDSSEFGKLGEMIAARSRLKEHSRFLFIPGPEDAGPSKALPRCTLPKYLTEELQKHIPNAIFLVATITHQSHLCPLPLTVQPIIWNYDHCLRLYPTPHTIVLGDKSEQKAFKYAGITCFNPGSFANDSSFAAYRPCTKEVELSALES</sequence>
<dbReference type="GO" id="GO:0006261">
    <property type="term" value="P:DNA-templated DNA replication"/>
    <property type="evidence" value="ECO:0007669"/>
    <property type="project" value="InterPro"/>
</dbReference>
<dbReference type="Proteomes" id="UP000007015">
    <property type="component" value="Chromosome 8"/>
</dbReference>
<comment type="subcellular location">
    <subcellularLocation>
        <location evidence="1">Nucleus</location>
    </subcellularLocation>
</comment>